<reference evidence="2" key="1">
    <citation type="journal article" date="2016" name="Sci. Rep.">
        <title>Molecular characterization of firefly nuptial gifts: a multi-omics approach sheds light on postcopulatory sexual selection.</title>
        <authorList>
            <person name="Al-Wathiqui N."/>
            <person name="Fallon T.R."/>
            <person name="South A."/>
            <person name="Weng J.K."/>
            <person name="Lewis S.M."/>
        </authorList>
    </citation>
    <scope>NUCLEOTIDE SEQUENCE</scope>
</reference>
<organism evidence="2">
    <name type="scientific">Photinus pyralis</name>
    <name type="common">Common eastern firefly</name>
    <name type="synonym">Lampyris pyralis</name>
    <dbReference type="NCBI Taxonomy" id="7054"/>
    <lineage>
        <taxon>Eukaryota</taxon>
        <taxon>Metazoa</taxon>
        <taxon>Ecdysozoa</taxon>
        <taxon>Arthropoda</taxon>
        <taxon>Hexapoda</taxon>
        <taxon>Insecta</taxon>
        <taxon>Pterygota</taxon>
        <taxon>Neoptera</taxon>
        <taxon>Endopterygota</taxon>
        <taxon>Coleoptera</taxon>
        <taxon>Polyphaga</taxon>
        <taxon>Elateriformia</taxon>
        <taxon>Elateroidea</taxon>
        <taxon>Lampyridae</taxon>
        <taxon>Lampyrinae</taxon>
        <taxon>Photinus</taxon>
    </lineage>
</organism>
<accession>A0A1Y1LJ67</accession>
<sequence>MNKRNPAQMPNKSDMFQQNVAIGQTNEAFIQNDTDTSKRLEQSPTYINFRTHSSNATLRSGVIVSRPSSTSSSSLSGASLDISPLMSLKKQSTPPKALNAARPKAALNKTVPAQASIDSDSGSEASRGDSKIAIKYKNVDPGVISPKSYLSMPSVKSFPRGNNPEPLNKVLEPISVLHLDIDDEGLDALDSDRRLDGLLTRYGSLSVVEDPGVIGPIVWSEHCKRLQRGVSMDQGMDDGKLKGNSSKMRKRFHDLLDETFSLFGSRRDSPVEEGRPIAFEVKSHSANMTRYVELEQSFRLQKKIVDLQTMFKRIHSVDPKPRNPDELWLQVNHLEVRGRQTHRRLCRDHLVPVPFREDLLHRESMSTVC</sequence>
<evidence type="ECO:0000313" key="2">
    <source>
        <dbReference type="EMBL" id="JAV71975.1"/>
    </source>
</evidence>
<dbReference type="AlphaFoldDB" id="A0A1Y1LJ67"/>
<dbReference type="EMBL" id="GEZM01058034">
    <property type="protein sequence ID" value="JAV71976.1"/>
    <property type="molecule type" value="Transcribed_RNA"/>
</dbReference>
<evidence type="ECO:0000256" key="1">
    <source>
        <dbReference type="SAM" id="MobiDB-lite"/>
    </source>
</evidence>
<feature type="compositionally biased region" description="Polar residues" evidence="1">
    <location>
        <begin position="111"/>
        <end position="124"/>
    </location>
</feature>
<feature type="region of interest" description="Disordered" evidence="1">
    <location>
        <begin position="90"/>
        <end position="127"/>
    </location>
</feature>
<protein>
    <submittedName>
        <fullName evidence="2">Uncharacterized protein</fullName>
    </submittedName>
</protein>
<proteinExistence type="predicted"/>
<name>A0A1Y1LJ67_PHOPY</name>
<dbReference type="EMBL" id="GEZM01058035">
    <property type="protein sequence ID" value="JAV71975.1"/>
    <property type="molecule type" value="Transcribed_RNA"/>
</dbReference>